<gene>
    <name evidence="2" type="ORF">EYF80_037402</name>
</gene>
<evidence type="ECO:0000313" key="2">
    <source>
        <dbReference type="EMBL" id="TNN52379.1"/>
    </source>
</evidence>
<evidence type="ECO:0000256" key="1">
    <source>
        <dbReference type="SAM" id="MobiDB-lite"/>
    </source>
</evidence>
<organism evidence="2 3">
    <name type="scientific">Liparis tanakae</name>
    <name type="common">Tanaka's snailfish</name>
    <dbReference type="NCBI Taxonomy" id="230148"/>
    <lineage>
        <taxon>Eukaryota</taxon>
        <taxon>Metazoa</taxon>
        <taxon>Chordata</taxon>
        <taxon>Craniata</taxon>
        <taxon>Vertebrata</taxon>
        <taxon>Euteleostomi</taxon>
        <taxon>Actinopterygii</taxon>
        <taxon>Neopterygii</taxon>
        <taxon>Teleostei</taxon>
        <taxon>Neoteleostei</taxon>
        <taxon>Acanthomorphata</taxon>
        <taxon>Eupercaria</taxon>
        <taxon>Perciformes</taxon>
        <taxon>Cottioidei</taxon>
        <taxon>Cottales</taxon>
        <taxon>Liparidae</taxon>
        <taxon>Liparis</taxon>
    </lineage>
</organism>
<comment type="caution">
    <text evidence="2">The sequence shown here is derived from an EMBL/GenBank/DDBJ whole genome shotgun (WGS) entry which is preliminary data.</text>
</comment>
<name>A0A4Z2GG44_9TELE</name>
<dbReference type="EMBL" id="SRLO01000549">
    <property type="protein sequence ID" value="TNN52379.1"/>
    <property type="molecule type" value="Genomic_DNA"/>
</dbReference>
<dbReference type="Proteomes" id="UP000314294">
    <property type="component" value="Unassembled WGS sequence"/>
</dbReference>
<proteinExistence type="predicted"/>
<reference evidence="2 3" key="1">
    <citation type="submission" date="2019-03" db="EMBL/GenBank/DDBJ databases">
        <title>First draft genome of Liparis tanakae, snailfish: a comprehensive survey of snailfish specific genes.</title>
        <authorList>
            <person name="Kim W."/>
            <person name="Song I."/>
            <person name="Jeong J.-H."/>
            <person name="Kim D."/>
            <person name="Kim S."/>
            <person name="Ryu S."/>
            <person name="Song J.Y."/>
            <person name="Lee S.K."/>
        </authorList>
    </citation>
    <scope>NUCLEOTIDE SEQUENCE [LARGE SCALE GENOMIC DNA]</scope>
    <source>
        <tissue evidence="2">Muscle</tissue>
    </source>
</reference>
<protein>
    <submittedName>
        <fullName evidence="2">Uncharacterized protein</fullName>
    </submittedName>
</protein>
<dbReference type="AlphaFoldDB" id="A0A4Z2GG44"/>
<keyword evidence="3" id="KW-1185">Reference proteome</keyword>
<feature type="region of interest" description="Disordered" evidence="1">
    <location>
        <begin position="27"/>
        <end position="47"/>
    </location>
</feature>
<sequence>MKLKCGIEARETTVLALDKVPMKITNSESEFPNLPAQKGRSRPGDGATAILASSESYDRLSLRLSACGREQIRAGQLESPPGPSCDTVCHGYVTSSEMQKLMRRERNAELYEIKQIPVVTAVEAEQSDANLCQADTFEGFALQADGREYDSIGQMSPPRFKLHGPASPRCDDNALLLQHTECCCNQHEITLPTSFLQFHQVSKKSMILFCPLATEE</sequence>
<evidence type="ECO:0000313" key="3">
    <source>
        <dbReference type="Proteomes" id="UP000314294"/>
    </source>
</evidence>
<accession>A0A4Z2GG44</accession>